<gene>
    <name evidence="2" type="ORF">GLOINDRAFT_5349</name>
</gene>
<dbReference type="EMBL" id="KI294877">
    <property type="protein sequence ID" value="ESA03671.1"/>
    <property type="molecule type" value="Genomic_DNA"/>
</dbReference>
<feature type="region of interest" description="Disordered" evidence="1">
    <location>
        <begin position="88"/>
        <end position="116"/>
    </location>
</feature>
<dbReference type="AlphaFoldDB" id="U9TJZ7"/>
<proteinExistence type="predicted"/>
<dbReference type="HOGENOM" id="CLU_1397011_0_0_1"/>
<evidence type="ECO:0000256" key="1">
    <source>
        <dbReference type="SAM" id="MobiDB-lite"/>
    </source>
</evidence>
<evidence type="ECO:0000313" key="2">
    <source>
        <dbReference type="EMBL" id="ESA03671.1"/>
    </source>
</evidence>
<protein>
    <submittedName>
        <fullName evidence="2">Uncharacterized protein</fullName>
    </submittedName>
</protein>
<name>U9TJZ7_RHIID</name>
<sequence length="195" mass="22595">MNIIKSDEEGRREMRNIFSIGIKRQVKIVFVEIQSRNKWRGGDLLVFHHSSLLAEPQNQWENSKSRWVKDINFSILPSEGTRLLDPATESERSAQFNNESFNVGGSKRNLERDHEKSGIKQFTVEPPMLNISINNLLLKRNEKYQNNSINMAKLKQTALDSGCEAKFRDAIKRALKESFNHVTDWLVEELPKINL</sequence>
<reference evidence="2" key="1">
    <citation type="submission" date="2013-07" db="EMBL/GenBank/DDBJ databases">
        <title>The genome of an arbuscular mycorrhizal fungus provides insights into the evolution of the oldest plant symbiosis.</title>
        <authorList>
            <consortium name="DOE Joint Genome Institute"/>
            <person name="Tisserant E."/>
            <person name="Malbreil M."/>
            <person name="Kuo A."/>
            <person name="Kohler A."/>
            <person name="Symeonidi A."/>
            <person name="Balestrini R."/>
            <person name="Charron P."/>
            <person name="Duensing N."/>
            <person name="Frei-dit-Frey N."/>
            <person name="Gianinazzi-Pearson V."/>
            <person name="Gilbert B."/>
            <person name="Handa Y."/>
            <person name="Hijri M."/>
            <person name="Kaul R."/>
            <person name="Kawaguchi M."/>
            <person name="Krajinski F."/>
            <person name="Lammers P."/>
            <person name="Lapierre D."/>
            <person name="Masclaux F.G."/>
            <person name="Murat C."/>
            <person name="Morin E."/>
            <person name="Ndikumana S."/>
            <person name="Pagni M."/>
            <person name="Petitpierre D."/>
            <person name="Requena N."/>
            <person name="Rosikiewicz P."/>
            <person name="Riley R."/>
            <person name="Saito K."/>
            <person name="San Clemente H."/>
            <person name="Shapiro H."/>
            <person name="van Tuinen D."/>
            <person name="Becard G."/>
            <person name="Bonfante P."/>
            <person name="Paszkowski U."/>
            <person name="Shachar-Hill Y."/>
            <person name="Young J.P."/>
            <person name="Sanders I.R."/>
            <person name="Henrissat B."/>
            <person name="Rensing S.A."/>
            <person name="Grigoriev I.V."/>
            <person name="Corradi N."/>
            <person name="Roux C."/>
            <person name="Martin F."/>
        </authorList>
    </citation>
    <scope>NUCLEOTIDE SEQUENCE</scope>
    <source>
        <strain evidence="2">DAOM 197198</strain>
    </source>
</reference>
<feature type="compositionally biased region" description="Polar residues" evidence="1">
    <location>
        <begin position="93"/>
        <end position="103"/>
    </location>
</feature>
<accession>U9TJZ7</accession>
<organism evidence="2">
    <name type="scientific">Rhizophagus irregularis (strain DAOM 181602 / DAOM 197198 / MUCL 43194)</name>
    <name type="common">Arbuscular mycorrhizal fungus</name>
    <name type="synonym">Glomus intraradices</name>
    <dbReference type="NCBI Taxonomy" id="747089"/>
    <lineage>
        <taxon>Eukaryota</taxon>
        <taxon>Fungi</taxon>
        <taxon>Fungi incertae sedis</taxon>
        <taxon>Mucoromycota</taxon>
        <taxon>Glomeromycotina</taxon>
        <taxon>Glomeromycetes</taxon>
        <taxon>Glomerales</taxon>
        <taxon>Glomeraceae</taxon>
        <taxon>Rhizophagus</taxon>
    </lineage>
</organism>